<organism evidence="3">
    <name type="scientific">Collimonas fungivorans</name>
    <dbReference type="NCBI Taxonomy" id="158899"/>
    <lineage>
        <taxon>Bacteria</taxon>
        <taxon>Pseudomonadati</taxon>
        <taxon>Pseudomonadota</taxon>
        <taxon>Betaproteobacteria</taxon>
        <taxon>Burkholderiales</taxon>
        <taxon>Oxalobacteraceae</taxon>
        <taxon>Collimonas</taxon>
    </lineage>
</organism>
<evidence type="ECO:0000256" key="2">
    <source>
        <dbReference type="SAM" id="SignalP"/>
    </source>
</evidence>
<dbReference type="InterPro" id="IPR038404">
    <property type="entry name" value="TRAP_DctP_sf"/>
</dbReference>
<sequence>MKKYLSMLCMAGALPLMLTLGAPSAFAREFRDADVQPADYPTVAAVNYMSDLLKQGSKGKYSIKVYPNSQLGSEPDTVEQVKLGAIEFTRTHASVLNAICPETMLPSLPFVFRDKEHMRHVLDGPIGDEILRACESHGLVGLAFYDSGARFFYTKKQIKNLADLKGMKIRVPQSELSVAMLQALHANATPMATSEVYTGIKSGIVDGAENNWPTYQTAHHFEIAPYVLLDEHDMTPEILLMSKVIFDKLSADDQKMIRQAAKASVPYMRKLWDEKEISSRAIVEKAGVHITAANKAEFQASMAPVYAKFVTTPAMKDMLKRMQETK</sequence>
<dbReference type="CDD" id="cd13671">
    <property type="entry name" value="PBP2_TRAP_SBP_like_3"/>
    <property type="match status" value="1"/>
</dbReference>
<dbReference type="PIRSF" id="PIRSF006470">
    <property type="entry name" value="DctB"/>
    <property type="match status" value="1"/>
</dbReference>
<evidence type="ECO:0000256" key="1">
    <source>
        <dbReference type="ARBA" id="ARBA00022729"/>
    </source>
</evidence>
<proteinExistence type="predicted"/>
<dbReference type="PANTHER" id="PTHR33376">
    <property type="match status" value="1"/>
</dbReference>
<dbReference type="Pfam" id="PF03480">
    <property type="entry name" value="DctP"/>
    <property type="match status" value="1"/>
</dbReference>
<dbReference type="EMBL" id="CP013232">
    <property type="protein sequence ID" value="AMO93056.1"/>
    <property type="molecule type" value="Genomic_DNA"/>
</dbReference>
<keyword evidence="3" id="KW-0675">Receptor</keyword>
<dbReference type="RefSeq" id="WP_061538437.1">
    <property type="nucleotide sequence ID" value="NZ_CP013232.1"/>
</dbReference>
<dbReference type="GO" id="GO:0030288">
    <property type="term" value="C:outer membrane-bounded periplasmic space"/>
    <property type="evidence" value="ECO:0007669"/>
    <property type="project" value="InterPro"/>
</dbReference>
<gene>
    <name evidence="3" type="ORF">CFter6_0325</name>
</gene>
<dbReference type="OrthoDB" id="9794826at2"/>
<dbReference type="NCBIfam" id="NF037995">
    <property type="entry name" value="TRAP_S1"/>
    <property type="match status" value="1"/>
</dbReference>
<dbReference type="Gene3D" id="3.40.190.170">
    <property type="entry name" value="Bacterial extracellular solute-binding protein, family 7"/>
    <property type="match status" value="1"/>
</dbReference>
<dbReference type="GO" id="GO:0030246">
    <property type="term" value="F:carbohydrate binding"/>
    <property type="evidence" value="ECO:0007669"/>
    <property type="project" value="TreeGrafter"/>
</dbReference>
<feature type="chain" id="PRO_5007276618" evidence="2">
    <location>
        <begin position="28"/>
        <end position="326"/>
    </location>
</feature>
<dbReference type="AlphaFoldDB" id="A0A127P5E8"/>
<dbReference type="InterPro" id="IPR004682">
    <property type="entry name" value="TRAP_DctP"/>
</dbReference>
<dbReference type="NCBIfam" id="TIGR00787">
    <property type="entry name" value="dctP"/>
    <property type="match status" value="1"/>
</dbReference>
<evidence type="ECO:0000313" key="3">
    <source>
        <dbReference type="EMBL" id="AMO93056.1"/>
    </source>
</evidence>
<keyword evidence="1 2" id="KW-0732">Signal</keyword>
<accession>A0A127P5E8</accession>
<reference evidence="3 4" key="1">
    <citation type="submission" date="2015-11" db="EMBL/GenBank/DDBJ databases">
        <title>Exploring the genomic traits of fungus-feeding bacterial genus Collimonas.</title>
        <authorList>
            <person name="Song C."/>
            <person name="Schmidt R."/>
            <person name="de Jager V."/>
            <person name="Krzyzanowska D."/>
            <person name="Jongedijk E."/>
            <person name="Cankar K."/>
            <person name="Beekwilder J."/>
            <person name="van Veen A."/>
            <person name="de Boer W."/>
            <person name="van Veen J.A."/>
            <person name="Garbeva P."/>
        </authorList>
    </citation>
    <scope>NUCLEOTIDE SEQUENCE [LARGE SCALE GENOMIC DNA]</scope>
    <source>
        <strain evidence="3 4">Ter6</strain>
    </source>
</reference>
<name>A0A127P5E8_9BURK</name>
<protein>
    <submittedName>
        <fullName evidence="3">TRAP transporter solute receptor, DctP family protein</fullName>
    </submittedName>
</protein>
<dbReference type="GO" id="GO:0055085">
    <property type="term" value="P:transmembrane transport"/>
    <property type="evidence" value="ECO:0007669"/>
    <property type="project" value="InterPro"/>
</dbReference>
<evidence type="ECO:0000313" key="4">
    <source>
        <dbReference type="Proteomes" id="UP000072421"/>
    </source>
</evidence>
<dbReference type="InterPro" id="IPR018389">
    <property type="entry name" value="DctP_fam"/>
</dbReference>
<dbReference type="PATRIC" id="fig|158899.10.peg.319"/>
<feature type="signal peptide" evidence="2">
    <location>
        <begin position="1"/>
        <end position="27"/>
    </location>
</feature>
<dbReference type="PANTHER" id="PTHR33376:SF2">
    <property type="entry name" value="DICARBOXYLATE-BINDING PERIPLASMIC PROTEIN"/>
    <property type="match status" value="1"/>
</dbReference>
<dbReference type="Proteomes" id="UP000072421">
    <property type="component" value="Chromosome"/>
</dbReference>